<dbReference type="GO" id="GO:0000428">
    <property type="term" value="C:DNA-directed RNA polymerase complex"/>
    <property type="evidence" value="ECO:0007669"/>
    <property type="project" value="UniProtKB-KW"/>
</dbReference>
<keyword evidence="5" id="KW-0804">Transcription</keyword>
<keyword evidence="3" id="KW-0808">Transferase</keyword>
<dbReference type="OrthoDB" id="8996at10239"/>
<dbReference type="PANTHER" id="PTHR19376">
    <property type="entry name" value="DNA-DIRECTED RNA POLYMERASE"/>
    <property type="match status" value="1"/>
</dbReference>
<proteinExistence type="predicted"/>
<dbReference type="KEGG" id="vg:26683615"/>
<keyword evidence="2" id="KW-0240">DNA-directed RNA polymerase</keyword>
<reference evidence="7 8" key="1">
    <citation type="journal article" date="2009" name="PLoS ONE">
        <title>Symbiotic virus at the evolutionary intersection of three types of large DNA viruses; iridoviruses, ascoviruses, and ichnoviruses.</title>
        <authorList>
            <person name="Bigot Y."/>
            <person name="Renault S."/>
            <person name="Nicolas J."/>
            <person name="Moundras C."/>
            <person name="Demattei M.V."/>
            <person name="Samain S."/>
            <person name="Bideshi D.K."/>
            <person name="Federici B.A."/>
        </authorList>
    </citation>
    <scope>NUCLEOTIDE SEQUENCE [LARGE SCALE GENOMIC DNA]</scope>
</reference>
<protein>
    <recommendedName>
        <fullName evidence="1">DNA-directed RNA polymerase</fullName>
        <ecNumber evidence="1">2.7.7.6</ecNumber>
    </recommendedName>
</protein>
<dbReference type="RefSeq" id="YP_009640058.1">
    <property type="nucleotide sequence ID" value="NC_011335.1"/>
</dbReference>
<evidence type="ECO:0000256" key="3">
    <source>
        <dbReference type="ARBA" id="ARBA00022679"/>
    </source>
</evidence>
<dbReference type="EC" id="2.7.7.6" evidence="1"/>
<evidence type="ECO:0000256" key="2">
    <source>
        <dbReference type="ARBA" id="ARBA00022478"/>
    </source>
</evidence>
<keyword evidence="4" id="KW-0548">Nucleotidyltransferase</keyword>
<feature type="domain" description="RNA polymerase Rpb1" evidence="6">
    <location>
        <begin position="70"/>
        <end position="363"/>
    </location>
</feature>
<evidence type="ECO:0000313" key="7">
    <source>
        <dbReference type="EMBL" id="CCA61427.1"/>
    </source>
</evidence>
<evidence type="ECO:0000259" key="6">
    <source>
        <dbReference type="Pfam" id="PF04998"/>
    </source>
</evidence>
<dbReference type="Proteomes" id="UP000203898">
    <property type="component" value="Segment"/>
</dbReference>
<dbReference type="InterPro" id="IPR045867">
    <property type="entry name" value="DNA-dir_RpoC_beta_prime"/>
</dbReference>
<dbReference type="GO" id="GO:0006351">
    <property type="term" value="P:DNA-templated transcription"/>
    <property type="evidence" value="ECO:0007669"/>
    <property type="project" value="InterPro"/>
</dbReference>
<organism evidence="7 8">
    <name type="scientific">Diadromus pulchellus ascovirus 4a</name>
    <dbReference type="NCBI Taxonomy" id="158683"/>
    <lineage>
        <taxon>Viruses</taxon>
        <taxon>Varidnaviria</taxon>
        <taxon>Bamfordvirae</taxon>
        <taxon>Nucleocytoviricota</taxon>
        <taxon>Megaviricetes</taxon>
        <taxon>Pimascovirales</taxon>
        <taxon>Pimascovirales incertae sedis</taxon>
        <taxon>Ascoviridae</taxon>
        <taxon>Toursvirus</taxon>
        <taxon>Toursvirus dptv1a</taxon>
    </lineage>
</organism>
<dbReference type="Pfam" id="PF04998">
    <property type="entry name" value="RNA_pol_Rpb1_5"/>
    <property type="match status" value="1"/>
</dbReference>
<keyword evidence="8" id="KW-1185">Reference proteome</keyword>
<sequence>MLATITEEIIEEHGLLGFVTCRPSVPAAVEQKIVCDVKKHFADQLINKKVPFDKLRTLRDELERAFMKSQIQPGETVGIIAAQCIGEKTTQSSLNNFHSAGLDTGSTSQIDNLQNIINASRLKKREIRRYIHVSLFLVSRPKTIFDLDLAVRNRLGAVTFENIIKHHAYRSVVFPEKYKISGFEKGVCKLEISLEDLSVHGITSDRLVDIVQEHTGLSAFCEPYSSLPEDAQTVNLFIKYARDTDRKAFFSMLQVLKASLVCGIRGVSDHAYCQASDGEWYVQCLSNGIRIFFDHQDVFDVNRIACNSVHDMNDSFGVLVAQQVILDKCKEIMPGVDESHFRILASKMTKNGTVDPLTRYTMRGNTSPLSKASFEESFETFLKACKFKEKETFNNVSASIICGKKPKVGTYYCDILVDPSFYM</sequence>
<name>F2NYZ9_9VIRU</name>
<dbReference type="GO" id="GO:0003677">
    <property type="term" value="F:DNA binding"/>
    <property type="evidence" value="ECO:0007669"/>
    <property type="project" value="InterPro"/>
</dbReference>
<dbReference type="EMBL" id="CU469068">
    <property type="protein sequence ID" value="CCA61427.1"/>
    <property type="molecule type" value="Genomic_DNA"/>
</dbReference>
<evidence type="ECO:0000256" key="4">
    <source>
        <dbReference type="ARBA" id="ARBA00022695"/>
    </source>
</evidence>
<dbReference type="SUPFAM" id="SSF64484">
    <property type="entry name" value="beta and beta-prime subunits of DNA dependent RNA-polymerase"/>
    <property type="match status" value="1"/>
</dbReference>
<dbReference type="InterPro" id="IPR007081">
    <property type="entry name" value="RNA_pol_Rpb1_5"/>
</dbReference>
<dbReference type="GeneID" id="26683615"/>
<accession>F2NYZ9</accession>
<evidence type="ECO:0000256" key="5">
    <source>
        <dbReference type="ARBA" id="ARBA00023163"/>
    </source>
</evidence>
<evidence type="ECO:0000313" key="8">
    <source>
        <dbReference type="Proteomes" id="UP000203898"/>
    </source>
</evidence>
<dbReference type="GO" id="GO:0003899">
    <property type="term" value="F:DNA-directed RNA polymerase activity"/>
    <property type="evidence" value="ECO:0007669"/>
    <property type="project" value="UniProtKB-EC"/>
</dbReference>
<evidence type="ECO:0000256" key="1">
    <source>
        <dbReference type="ARBA" id="ARBA00012418"/>
    </source>
</evidence>
<dbReference type="Gene3D" id="1.10.150.390">
    <property type="match status" value="1"/>
</dbReference>